<dbReference type="InterPro" id="IPR036682">
    <property type="entry name" value="OS_D_A10/PebIII_sf"/>
</dbReference>
<evidence type="ECO:0000313" key="3">
    <source>
        <dbReference type="Proteomes" id="UP000791440"/>
    </source>
</evidence>
<feature type="chain" id="PRO_5038276491" evidence="1">
    <location>
        <begin position="18"/>
        <end position="126"/>
    </location>
</feature>
<feature type="signal peptide" evidence="1">
    <location>
        <begin position="1"/>
        <end position="17"/>
    </location>
</feature>
<sequence length="126" mass="14606">MRLLVIMSLFALSLVAARPDASKYPSRYDTVDLDMIVNNKKVLESYLKCVLDEGKCTPEGKELKAHIKEALETYCAKCTEPQKEGTRFVIGHLVKNEKEWWRKLSDKYDPERKYVTKYEAELKSIS</sequence>
<evidence type="ECO:0000256" key="1">
    <source>
        <dbReference type="SAM" id="SignalP"/>
    </source>
</evidence>
<dbReference type="InterPro" id="IPR005055">
    <property type="entry name" value="A10/PebIII"/>
</dbReference>
<dbReference type="Proteomes" id="UP000791440">
    <property type="component" value="Unassembled WGS sequence"/>
</dbReference>
<gene>
    <name evidence="2" type="ORF">O3G_MSEX008692</name>
</gene>
<dbReference type="Pfam" id="PF03392">
    <property type="entry name" value="OS-D"/>
    <property type="match status" value="1"/>
</dbReference>
<dbReference type="EMBL" id="JH668466">
    <property type="protein sequence ID" value="KAG6454392.1"/>
    <property type="molecule type" value="Genomic_DNA"/>
</dbReference>
<dbReference type="PANTHER" id="PTHR11257:SF12">
    <property type="entry name" value="EJACULATORY BULB-SPECIFIC PROTEIN 3-RELATED"/>
    <property type="match status" value="1"/>
</dbReference>
<dbReference type="EMBL" id="JH668466">
    <property type="protein sequence ID" value="KAG6454394.1"/>
    <property type="molecule type" value="Genomic_DNA"/>
</dbReference>
<keyword evidence="3" id="KW-1185">Reference proteome</keyword>
<accession>A0A921ZAU8</accession>
<name>A0A921ZAU8_MANSE</name>
<dbReference type="SUPFAM" id="SSF100910">
    <property type="entry name" value="Chemosensory protein Csp2"/>
    <property type="match status" value="1"/>
</dbReference>
<reference evidence="2" key="2">
    <citation type="submission" date="2020-12" db="EMBL/GenBank/DDBJ databases">
        <authorList>
            <person name="Kanost M."/>
        </authorList>
    </citation>
    <scope>NUCLEOTIDE SEQUENCE</scope>
</reference>
<dbReference type="EMBL" id="JH668466">
    <property type="protein sequence ID" value="KAG6454393.1"/>
    <property type="molecule type" value="Genomic_DNA"/>
</dbReference>
<keyword evidence="1" id="KW-0732">Signal</keyword>
<dbReference type="PANTHER" id="PTHR11257">
    <property type="entry name" value="CHEMOSENSORY PROTEIN-RELATED"/>
    <property type="match status" value="1"/>
</dbReference>
<reference evidence="2" key="1">
    <citation type="journal article" date="2016" name="Insect Biochem. Mol. Biol.">
        <title>Multifaceted biological insights from a draft genome sequence of the tobacco hornworm moth, Manduca sexta.</title>
        <authorList>
            <person name="Kanost M.R."/>
            <person name="Arrese E.L."/>
            <person name="Cao X."/>
            <person name="Chen Y.R."/>
            <person name="Chellapilla S."/>
            <person name="Goldsmith M.R."/>
            <person name="Grosse-Wilde E."/>
            <person name="Heckel D.G."/>
            <person name="Herndon N."/>
            <person name="Jiang H."/>
            <person name="Papanicolaou A."/>
            <person name="Qu J."/>
            <person name="Soulages J.L."/>
            <person name="Vogel H."/>
            <person name="Walters J."/>
            <person name="Waterhouse R.M."/>
            <person name="Ahn S.J."/>
            <person name="Almeida F.C."/>
            <person name="An C."/>
            <person name="Aqrawi P."/>
            <person name="Bretschneider A."/>
            <person name="Bryant W.B."/>
            <person name="Bucks S."/>
            <person name="Chao H."/>
            <person name="Chevignon G."/>
            <person name="Christen J.M."/>
            <person name="Clarke D.F."/>
            <person name="Dittmer N.T."/>
            <person name="Ferguson L.C.F."/>
            <person name="Garavelou S."/>
            <person name="Gordon K.H.J."/>
            <person name="Gunaratna R.T."/>
            <person name="Han Y."/>
            <person name="Hauser F."/>
            <person name="He Y."/>
            <person name="Heidel-Fischer H."/>
            <person name="Hirsh A."/>
            <person name="Hu Y."/>
            <person name="Jiang H."/>
            <person name="Kalra D."/>
            <person name="Klinner C."/>
            <person name="Konig C."/>
            <person name="Kovar C."/>
            <person name="Kroll A.R."/>
            <person name="Kuwar S.S."/>
            <person name="Lee S.L."/>
            <person name="Lehman R."/>
            <person name="Li K."/>
            <person name="Li Z."/>
            <person name="Liang H."/>
            <person name="Lovelace S."/>
            <person name="Lu Z."/>
            <person name="Mansfield J.H."/>
            <person name="McCulloch K.J."/>
            <person name="Mathew T."/>
            <person name="Morton B."/>
            <person name="Muzny D.M."/>
            <person name="Neunemann D."/>
            <person name="Ongeri F."/>
            <person name="Pauchet Y."/>
            <person name="Pu L.L."/>
            <person name="Pyrousis I."/>
            <person name="Rao X.J."/>
            <person name="Redding A."/>
            <person name="Roesel C."/>
            <person name="Sanchez-Gracia A."/>
            <person name="Schaack S."/>
            <person name="Shukla A."/>
            <person name="Tetreau G."/>
            <person name="Wang Y."/>
            <person name="Xiong G.H."/>
            <person name="Traut W."/>
            <person name="Walsh T.K."/>
            <person name="Worley K.C."/>
            <person name="Wu D."/>
            <person name="Wu W."/>
            <person name="Wu Y.Q."/>
            <person name="Zhang X."/>
            <person name="Zou Z."/>
            <person name="Zucker H."/>
            <person name="Briscoe A.D."/>
            <person name="Burmester T."/>
            <person name="Clem R.J."/>
            <person name="Feyereisen R."/>
            <person name="Grimmelikhuijzen C.J.P."/>
            <person name="Hamodrakas S.J."/>
            <person name="Hansson B.S."/>
            <person name="Huguet E."/>
            <person name="Jermiin L.S."/>
            <person name="Lan Q."/>
            <person name="Lehman H.K."/>
            <person name="Lorenzen M."/>
            <person name="Merzendorfer H."/>
            <person name="Michalopoulos I."/>
            <person name="Morton D.B."/>
            <person name="Muthukrishnan S."/>
            <person name="Oakeshott J.G."/>
            <person name="Palmer W."/>
            <person name="Park Y."/>
            <person name="Passarelli A.L."/>
            <person name="Rozas J."/>
            <person name="Schwartz L.M."/>
            <person name="Smith W."/>
            <person name="Southgate A."/>
            <person name="Vilcinskas A."/>
            <person name="Vogt R."/>
            <person name="Wang P."/>
            <person name="Werren J."/>
            <person name="Yu X.Q."/>
            <person name="Zhou J.J."/>
            <person name="Brown S.J."/>
            <person name="Scherer S.E."/>
            <person name="Richards S."/>
            <person name="Blissard G.W."/>
        </authorList>
    </citation>
    <scope>NUCLEOTIDE SEQUENCE</scope>
</reference>
<protein>
    <submittedName>
        <fullName evidence="2">Uncharacterized protein</fullName>
    </submittedName>
</protein>
<proteinExistence type="predicted"/>
<evidence type="ECO:0000313" key="2">
    <source>
        <dbReference type="EMBL" id="KAG6454394.1"/>
    </source>
</evidence>
<comment type="caution">
    <text evidence="2">The sequence shown here is derived from an EMBL/GenBank/DDBJ whole genome shotgun (WGS) entry which is preliminary data.</text>
</comment>
<organism evidence="2 3">
    <name type="scientific">Manduca sexta</name>
    <name type="common">Tobacco hawkmoth</name>
    <name type="synonym">Tobacco hornworm</name>
    <dbReference type="NCBI Taxonomy" id="7130"/>
    <lineage>
        <taxon>Eukaryota</taxon>
        <taxon>Metazoa</taxon>
        <taxon>Ecdysozoa</taxon>
        <taxon>Arthropoda</taxon>
        <taxon>Hexapoda</taxon>
        <taxon>Insecta</taxon>
        <taxon>Pterygota</taxon>
        <taxon>Neoptera</taxon>
        <taxon>Endopterygota</taxon>
        <taxon>Lepidoptera</taxon>
        <taxon>Glossata</taxon>
        <taxon>Ditrysia</taxon>
        <taxon>Bombycoidea</taxon>
        <taxon>Sphingidae</taxon>
        <taxon>Sphinginae</taxon>
        <taxon>Sphingini</taxon>
        <taxon>Manduca</taxon>
    </lineage>
</organism>
<dbReference type="OrthoDB" id="6625994at2759"/>
<dbReference type="Gene3D" id="1.10.2080.10">
    <property type="entry name" value="Insect odorant-binding protein A10/Ejaculatory bulb-specific protein 3"/>
    <property type="match status" value="1"/>
</dbReference>
<dbReference type="AlphaFoldDB" id="A0A921ZAU8"/>